<dbReference type="EMBL" id="BJWI01000010">
    <property type="protein sequence ID" value="GEM01479.1"/>
    <property type="molecule type" value="Genomic_DNA"/>
</dbReference>
<comment type="subcellular location">
    <subcellularLocation>
        <location evidence="1">Cell membrane</location>
        <topology evidence="1">Multi-pass membrane protein</topology>
    </subcellularLocation>
</comment>
<keyword evidence="6 7" id="KW-0472">Membrane</keyword>
<reference evidence="9 10" key="1">
    <citation type="submission" date="2016-10" db="EMBL/GenBank/DDBJ databases">
        <authorList>
            <person name="de Groot N.N."/>
        </authorList>
    </citation>
    <scope>NUCLEOTIDE SEQUENCE [LARGE SCALE GENOMIC DNA]</scope>
    <source>
        <strain evidence="9 10">DSM 17073</strain>
    </source>
</reference>
<dbReference type="InterPro" id="IPR003370">
    <property type="entry name" value="Chromate_transpt"/>
</dbReference>
<dbReference type="AlphaFoldDB" id="A0A1I5NWD1"/>
<accession>A0A1I5NWD1</accession>
<dbReference type="STRING" id="306540.SAMN05421839_11162"/>
<keyword evidence="4 7" id="KW-0812">Transmembrane</keyword>
<dbReference type="GO" id="GO:0015109">
    <property type="term" value="F:chromate transmembrane transporter activity"/>
    <property type="evidence" value="ECO:0007669"/>
    <property type="project" value="InterPro"/>
</dbReference>
<comment type="similarity">
    <text evidence="2">Belongs to the chromate ion transporter (CHR) (TC 2.A.51) family.</text>
</comment>
<dbReference type="Pfam" id="PF02417">
    <property type="entry name" value="Chromate_transp"/>
    <property type="match status" value="1"/>
</dbReference>
<evidence type="ECO:0000256" key="4">
    <source>
        <dbReference type="ARBA" id="ARBA00022692"/>
    </source>
</evidence>
<evidence type="ECO:0000256" key="7">
    <source>
        <dbReference type="SAM" id="Phobius"/>
    </source>
</evidence>
<gene>
    <name evidence="8" type="ORF">HHA03_10110</name>
    <name evidence="9" type="ORF">SAMN05421839_11162</name>
</gene>
<evidence type="ECO:0000256" key="6">
    <source>
        <dbReference type="ARBA" id="ARBA00023136"/>
    </source>
</evidence>
<evidence type="ECO:0000313" key="11">
    <source>
        <dbReference type="Proteomes" id="UP000321547"/>
    </source>
</evidence>
<evidence type="ECO:0000256" key="5">
    <source>
        <dbReference type="ARBA" id="ARBA00022989"/>
    </source>
</evidence>
<evidence type="ECO:0000256" key="3">
    <source>
        <dbReference type="ARBA" id="ARBA00022475"/>
    </source>
</evidence>
<name>A0A1I5NWD1_9BACI</name>
<sequence>MLLTLYIEFFKTGLFAVGGGLATLPFLYDLSDRYGWFSYEQLADMIAVSESTPGAIGVNMATYAGFSTAGLPGAIMATFGLVSPSIIIIIILAHILERFKQSTLIQGAFYGLRPASTALIAAAGFNFMFHDLINTSVYNGLQSLHAVINIKALIFSVVLYVIMQHRLFKHLHPVVFIAFSAIIGILFSF</sequence>
<feature type="transmembrane region" description="Helical" evidence="7">
    <location>
        <begin position="108"/>
        <end position="129"/>
    </location>
</feature>
<reference evidence="8 11" key="2">
    <citation type="submission" date="2019-07" db="EMBL/GenBank/DDBJ databases">
        <title>Whole genome shotgun sequence of Halolactibacillus halophilus NBRC 100868.</title>
        <authorList>
            <person name="Hosoyama A."/>
            <person name="Uohara A."/>
            <person name="Ohji S."/>
            <person name="Ichikawa N."/>
        </authorList>
    </citation>
    <scope>NUCLEOTIDE SEQUENCE [LARGE SCALE GENOMIC DNA]</scope>
    <source>
        <strain evidence="8 11">NBRC 100868</strain>
    </source>
</reference>
<organism evidence="9 10">
    <name type="scientific">Halolactibacillus halophilus</name>
    <dbReference type="NCBI Taxonomy" id="306540"/>
    <lineage>
        <taxon>Bacteria</taxon>
        <taxon>Bacillati</taxon>
        <taxon>Bacillota</taxon>
        <taxon>Bacilli</taxon>
        <taxon>Bacillales</taxon>
        <taxon>Bacillaceae</taxon>
        <taxon>Halolactibacillus</taxon>
    </lineage>
</organism>
<protein>
    <submittedName>
        <fullName evidence="9">Chromate transporter</fullName>
    </submittedName>
</protein>
<evidence type="ECO:0000256" key="2">
    <source>
        <dbReference type="ARBA" id="ARBA00005262"/>
    </source>
</evidence>
<dbReference type="GO" id="GO:0005886">
    <property type="term" value="C:plasma membrane"/>
    <property type="evidence" value="ECO:0007669"/>
    <property type="project" value="UniProtKB-SubCell"/>
</dbReference>
<feature type="transmembrane region" description="Helical" evidence="7">
    <location>
        <begin position="170"/>
        <end position="188"/>
    </location>
</feature>
<dbReference type="InterPro" id="IPR052518">
    <property type="entry name" value="CHR_Transporter"/>
</dbReference>
<dbReference type="PANTHER" id="PTHR43663:SF1">
    <property type="entry name" value="CHROMATE TRANSPORTER"/>
    <property type="match status" value="1"/>
</dbReference>
<feature type="transmembrane region" description="Helical" evidence="7">
    <location>
        <begin position="74"/>
        <end position="96"/>
    </location>
</feature>
<feature type="transmembrane region" description="Helical" evidence="7">
    <location>
        <begin position="12"/>
        <end position="28"/>
    </location>
</feature>
<dbReference type="EMBL" id="FOXC01000011">
    <property type="protein sequence ID" value="SFP26109.1"/>
    <property type="molecule type" value="Genomic_DNA"/>
</dbReference>
<evidence type="ECO:0000313" key="10">
    <source>
        <dbReference type="Proteomes" id="UP000242243"/>
    </source>
</evidence>
<evidence type="ECO:0000256" key="1">
    <source>
        <dbReference type="ARBA" id="ARBA00004651"/>
    </source>
</evidence>
<feature type="transmembrane region" description="Helical" evidence="7">
    <location>
        <begin position="141"/>
        <end position="163"/>
    </location>
</feature>
<keyword evidence="3" id="KW-1003">Cell membrane</keyword>
<evidence type="ECO:0000313" key="8">
    <source>
        <dbReference type="EMBL" id="GEM01479.1"/>
    </source>
</evidence>
<proteinExistence type="inferred from homology"/>
<dbReference type="Proteomes" id="UP000242243">
    <property type="component" value="Unassembled WGS sequence"/>
</dbReference>
<dbReference type="Proteomes" id="UP000321547">
    <property type="component" value="Unassembled WGS sequence"/>
</dbReference>
<keyword evidence="5 7" id="KW-1133">Transmembrane helix</keyword>
<keyword evidence="11" id="KW-1185">Reference proteome</keyword>
<evidence type="ECO:0000313" key="9">
    <source>
        <dbReference type="EMBL" id="SFP26109.1"/>
    </source>
</evidence>
<dbReference type="PANTHER" id="PTHR43663">
    <property type="entry name" value="CHROMATE TRANSPORT PROTEIN-RELATED"/>
    <property type="match status" value="1"/>
</dbReference>
<dbReference type="RefSeq" id="WP_234987426.1">
    <property type="nucleotide sequence ID" value="NZ_BJWI01000010.1"/>
</dbReference>